<sequence>MKRLILATGWYHRPPIHRAKQLWGSLNKHKASLVVLLLESKAVLSSSSSSEGKLRGPNLQYDYSMLELYTRVLMNGFKWGKGYITNQASCVLVLF</sequence>
<protein>
    <submittedName>
        <fullName evidence="1">Uncharacterized protein</fullName>
    </submittedName>
</protein>
<evidence type="ECO:0000313" key="2">
    <source>
        <dbReference type="Proteomes" id="UP000886595"/>
    </source>
</evidence>
<accession>A0A8X7QF67</accession>
<gene>
    <name evidence="1" type="ORF">Bca52824_062737</name>
</gene>
<keyword evidence="2" id="KW-1185">Reference proteome</keyword>
<organism evidence="1 2">
    <name type="scientific">Brassica carinata</name>
    <name type="common">Ethiopian mustard</name>
    <name type="synonym">Abyssinian cabbage</name>
    <dbReference type="NCBI Taxonomy" id="52824"/>
    <lineage>
        <taxon>Eukaryota</taxon>
        <taxon>Viridiplantae</taxon>
        <taxon>Streptophyta</taxon>
        <taxon>Embryophyta</taxon>
        <taxon>Tracheophyta</taxon>
        <taxon>Spermatophyta</taxon>
        <taxon>Magnoliopsida</taxon>
        <taxon>eudicotyledons</taxon>
        <taxon>Gunneridae</taxon>
        <taxon>Pentapetalae</taxon>
        <taxon>rosids</taxon>
        <taxon>malvids</taxon>
        <taxon>Brassicales</taxon>
        <taxon>Brassicaceae</taxon>
        <taxon>Brassiceae</taxon>
        <taxon>Brassica</taxon>
    </lineage>
</organism>
<proteinExistence type="predicted"/>
<dbReference type="AlphaFoldDB" id="A0A8X7QF67"/>
<dbReference type="EMBL" id="JAAMPC010000013">
    <property type="protein sequence ID" value="KAG2268182.1"/>
    <property type="molecule type" value="Genomic_DNA"/>
</dbReference>
<dbReference type="Proteomes" id="UP000886595">
    <property type="component" value="Unassembled WGS sequence"/>
</dbReference>
<reference evidence="1 2" key="1">
    <citation type="submission" date="2020-02" db="EMBL/GenBank/DDBJ databases">
        <authorList>
            <person name="Ma Q."/>
            <person name="Huang Y."/>
            <person name="Song X."/>
            <person name="Pei D."/>
        </authorList>
    </citation>
    <scope>NUCLEOTIDE SEQUENCE [LARGE SCALE GENOMIC DNA]</scope>
    <source>
        <strain evidence="1">Sxm20200214</strain>
        <tissue evidence="1">Leaf</tissue>
    </source>
</reference>
<comment type="caution">
    <text evidence="1">The sequence shown here is derived from an EMBL/GenBank/DDBJ whole genome shotgun (WGS) entry which is preliminary data.</text>
</comment>
<name>A0A8X7QF67_BRACI</name>
<evidence type="ECO:0000313" key="1">
    <source>
        <dbReference type="EMBL" id="KAG2268182.1"/>
    </source>
</evidence>